<protein>
    <submittedName>
        <fullName evidence="9">Accessory regulator AgrB</fullName>
    </submittedName>
</protein>
<evidence type="ECO:0000256" key="4">
    <source>
        <dbReference type="ARBA" id="ARBA00022692"/>
    </source>
</evidence>
<keyword evidence="1" id="KW-1003">Cell membrane</keyword>
<keyword evidence="4 8" id="KW-0812">Transmembrane</keyword>
<dbReference type="GO" id="GO:0016020">
    <property type="term" value="C:membrane"/>
    <property type="evidence" value="ECO:0007669"/>
    <property type="project" value="InterPro"/>
</dbReference>
<gene>
    <name evidence="9" type="ORF">GC105_07605</name>
</gene>
<dbReference type="Proteomes" id="UP000440004">
    <property type="component" value="Unassembled WGS sequence"/>
</dbReference>
<dbReference type="RefSeq" id="WP_152803327.1">
    <property type="nucleotide sequence ID" value="NZ_WHNX01000009.1"/>
</dbReference>
<keyword evidence="6 8" id="KW-1133">Transmembrane helix</keyword>
<evidence type="ECO:0000256" key="5">
    <source>
        <dbReference type="ARBA" id="ARBA00022801"/>
    </source>
</evidence>
<dbReference type="AlphaFoldDB" id="A0A6A7K961"/>
<comment type="caution">
    <text evidence="9">The sequence shown here is derived from an EMBL/GenBank/DDBJ whole genome shotgun (WGS) entry which is preliminary data.</text>
</comment>
<name>A0A6A7K961_9FIRM</name>
<dbReference type="GO" id="GO:0006508">
    <property type="term" value="P:proteolysis"/>
    <property type="evidence" value="ECO:0007669"/>
    <property type="project" value="UniProtKB-KW"/>
</dbReference>
<proteinExistence type="predicted"/>
<dbReference type="Pfam" id="PF04647">
    <property type="entry name" value="AgrB"/>
    <property type="match status" value="1"/>
</dbReference>
<evidence type="ECO:0000256" key="8">
    <source>
        <dbReference type="SAM" id="Phobius"/>
    </source>
</evidence>
<evidence type="ECO:0000313" key="10">
    <source>
        <dbReference type="Proteomes" id="UP000440004"/>
    </source>
</evidence>
<evidence type="ECO:0000256" key="6">
    <source>
        <dbReference type="ARBA" id="ARBA00022989"/>
    </source>
</evidence>
<keyword evidence="3" id="KW-0645">Protease</keyword>
<sequence>MNNIEKISNSIAAKISSILNYDKDYEEVLAYGAFSMLQTIFTILLILLFSIFFKVPVEAFIISFTASILRKYSGGVHASTSGRCTILGVTAFVSMAVLIKQLINFSLLINFYFIIGCFGFAYFTVFKNAPKDTPNKLITNVEVRKSLRKKSLWVLHIFLLITVLLLFLSTRGIYLYGLIIVFSILCGISWQAFTLTYIGNLIISNLDKLLGRIYNIGGEIQ</sequence>
<feature type="transmembrane region" description="Helical" evidence="8">
    <location>
        <begin position="174"/>
        <end position="203"/>
    </location>
</feature>
<keyword evidence="7 8" id="KW-0472">Membrane</keyword>
<feature type="transmembrane region" description="Helical" evidence="8">
    <location>
        <begin position="109"/>
        <end position="130"/>
    </location>
</feature>
<keyword evidence="2" id="KW-0673">Quorum sensing</keyword>
<feature type="transmembrane region" description="Helical" evidence="8">
    <location>
        <begin position="151"/>
        <end position="168"/>
    </location>
</feature>
<accession>A0A6A7K961</accession>
<dbReference type="GO" id="GO:0009372">
    <property type="term" value="P:quorum sensing"/>
    <property type="evidence" value="ECO:0007669"/>
    <property type="project" value="UniProtKB-KW"/>
</dbReference>
<dbReference type="SMART" id="SM00793">
    <property type="entry name" value="AgrB"/>
    <property type="match status" value="1"/>
</dbReference>
<dbReference type="EMBL" id="WHNX01000009">
    <property type="protein sequence ID" value="MPW25653.1"/>
    <property type="molecule type" value="Genomic_DNA"/>
</dbReference>
<keyword evidence="10" id="KW-1185">Reference proteome</keyword>
<evidence type="ECO:0000256" key="1">
    <source>
        <dbReference type="ARBA" id="ARBA00022475"/>
    </source>
</evidence>
<feature type="transmembrane region" description="Helical" evidence="8">
    <location>
        <begin position="84"/>
        <end position="103"/>
    </location>
</feature>
<evidence type="ECO:0000256" key="2">
    <source>
        <dbReference type="ARBA" id="ARBA00022654"/>
    </source>
</evidence>
<organism evidence="9 10">
    <name type="scientific">Alkalibaculum sporogenes</name>
    <dbReference type="NCBI Taxonomy" id="2655001"/>
    <lineage>
        <taxon>Bacteria</taxon>
        <taxon>Bacillati</taxon>
        <taxon>Bacillota</taxon>
        <taxon>Clostridia</taxon>
        <taxon>Eubacteriales</taxon>
        <taxon>Eubacteriaceae</taxon>
        <taxon>Alkalibaculum</taxon>
    </lineage>
</organism>
<evidence type="ECO:0000256" key="3">
    <source>
        <dbReference type="ARBA" id="ARBA00022670"/>
    </source>
</evidence>
<evidence type="ECO:0000313" key="9">
    <source>
        <dbReference type="EMBL" id="MPW25653.1"/>
    </source>
</evidence>
<keyword evidence="5" id="KW-0378">Hydrolase</keyword>
<reference evidence="9 10" key="1">
    <citation type="submission" date="2019-10" db="EMBL/GenBank/DDBJ databases">
        <title>Alkalibaculum tamaniensis sp.nov., a new alkaliphilic acetogen, isolated on methoxylated aromatics from a mud volcano.</title>
        <authorList>
            <person name="Khomyakova M.A."/>
            <person name="Merkel A.Y."/>
            <person name="Bonch-Osmolovskaya E.A."/>
            <person name="Slobodkin A.I."/>
        </authorList>
    </citation>
    <scope>NUCLEOTIDE SEQUENCE [LARGE SCALE GENOMIC DNA]</scope>
    <source>
        <strain evidence="9 10">M08DMB</strain>
    </source>
</reference>
<dbReference type="InterPro" id="IPR006741">
    <property type="entry name" value="AgrB"/>
</dbReference>
<dbReference type="GO" id="GO:0008233">
    <property type="term" value="F:peptidase activity"/>
    <property type="evidence" value="ECO:0007669"/>
    <property type="project" value="UniProtKB-KW"/>
</dbReference>
<evidence type="ECO:0000256" key="7">
    <source>
        <dbReference type="ARBA" id="ARBA00023136"/>
    </source>
</evidence>